<protein>
    <recommendedName>
        <fullName evidence="4">Fimbrial assembly protein</fullName>
    </recommendedName>
</protein>
<evidence type="ECO:0000256" key="1">
    <source>
        <dbReference type="SAM" id="Phobius"/>
    </source>
</evidence>
<dbReference type="Proteomes" id="UP000309594">
    <property type="component" value="Unassembled WGS sequence"/>
</dbReference>
<dbReference type="EMBL" id="SWDX01000005">
    <property type="protein sequence ID" value="TKC60283.1"/>
    <property type="molecule type" value="Genomic_DNA"/>
</dbReference>
<organism evidence="2 3">
    <name type="scientific">Pedobacter hiemivivus</name>
    <dbReference type="NCBI Taxonomy" id="2530454"/>
    <lineage>
        <taxon>Bacteria</taxon>
        <taxon>Pseudomonadati</taxon>
        <taxon>Bacteroidota</taxon>
        <taxon>Sphingobacteriia</taxon>
        <taxon>Sphingobacteriales</taxon>
        <taxon>Sphingobacteriaceae</taxon>
        <taxon>Pedobacter</taxon>
    </lineage>
</organism>
<sequence length="405" mass="45409">MVSLLGLHHGFSSCAGAEVHLKQDGSYDVRLLKLSLRKKLVQIDGKKRYSGTSAKITDFVLDEPLAVTLTGKGVLIKKTARLELASAQTLQHLFPTLKLDEFYVQHFPAGAHSFVAIVRREIADAVMAVFKKQGAEVLMLSLGAFTVDQVIPQLNSYGDTLKFDGHQVVLNAAKEWIDYSFVAGTDTGFPLKIDIETIPEEFLLAYATAFQLILHDRLDLVEVEVDAIKDRLVGLSAKLKFKRYGMAMVFFFFALLMLNFLLLSGYNSSNEELMSRAGRQSYIFENRAKLEQDVKEKEALVKKLGWNKGYKYAFLCDQIGASMPKDITLDELQINPLVGVGIGLIKEAPLELGSMKIKGQTSSVYAINGWIYELKQKGWVKDVQLEKYTADDQRETQVFTILLKY</sequence>
<gene>
    <name evidence="2" type="ORF">FBD94_15365</name>
</gene>
<accession>A0A4U1GC32</accession>
<evidence type="ECO:0000313" key="3">
    <source>
        <dbReference type="Proteomes" id="UP000309594"/>
    </source>
</evidence>
<evidence type="ECO:0000313" key="2">
    <source>
        <dbReference type="EMBL" id="TKC60283.1"/>
    </source>
</evidence>
<proteinExistence type="predicted"/>
<dbReference type="RefSeq" id="WP_136880820.1">
    <property type="nucleotide sequence ID" value="NZ_SWDX01000005.1"/>
</dbReference>
<name>A0A4U1GC32_9SPHI</name>
<keyword evidence="1" id="KW-0472">Membrane</keyword>
<keyword evidence="1" id="KW-1133">Transmembrane helix</keyword>
<keyword evidence="1" id="KW-0812">Transmembrane</keyword>
<comment type="caution">
    <text evidence="2">The sequence shown here is derived from an EMBL/GenBank/DDBJ whole genome shotgun (WGS) entry which is preliminary data.</text>
</comment>
<reference evidence="2 3" key="1">
    <citation type="submission" date="2019-04" db="EMBL/GenBank/DDBJ databases">
        <title>Pedobacter sp. RP-1-16 sp. nov., isolated from Arctic soil.</title>
        <authorList>
            <person name="Dahal R.H."/>
            <person name="Kim D.-U."/>
        </authorList>
    </citation>
    <scope>NUCLEOTIDE SEQUENCE [LARGE SCALE GENOMIC DNA]</scope>
    <source>
        <strain evidence="2 3">RP-1-16</strain>
    </source>
</reference>
<evidence type="ECO:0008006" key="4">
    <source>
        <dbReference type="Google" id="ProtNLM"/>
    </source>
</evidence>
<feature type="transmembrane region" description="Helical" evidence="1">
    <location>
        <begin position="244"/>
        <end position="266"/>
    </location>
</feature>
<dbReference type="AlphaFoldDB" id="A0A4U1GC32"/>